<dbReference type="FunFam" id="2.60.40.2030:FF:000035">
    <property type="entry name" value="Fraser extracellular matrix complex subunit 1"/>
    <property type="match status" value="1"/>
</dbReference>
<dbReference type="PANTHER" id="PTHR45739">
    <property type="entry name" value="MATRIX PROTEIN, PUTATIVE-RELATED"/>
    <property type="match status" value="1"/>
</dbReference>
<feature type="repeat" description="CSPG" evidence="15">
    <location>
        <begin position="2285"/>
        <end position="2378"/>
    </location>
</feature>
<dbReference type="Pfam" id="PF00093">
    <property type="entry name" value="VWC"/>
    <property type="match status" value="4"/>
</dbReference>
<keyword evidence="14 16" id="KW-0111">Calcium/phospholipid-binding</keyword>
<comment type="similarity">
    <text evidence="2">Belongs to the FRAS1 family.</text>
</comment>
<evidence type="ECO:0000256" key="3">
    <source>
        <dbReference type="ARBA" id="ARBA00007831"/>
    </source>
</evidence>
<name>A0A6B0R1B3_9CETA</name>
<dbReference type="SUPFAM" id="SSF57603">
    <property type="entry name" value="FnI-like domain"/>
    <property type="match status" value="6"/>
</dbReference>
<protein>
    <recommendedName>
        <fullName evidence="16">Annexin</fullName>
    </recommendedName>
</protein>
<keyword evidence="13 16" id="KW-0041">Annexin</keyword>
<dbReference type="GO" id="GO:0005886">
    <property type="term" value="C:plasma membrane"/>
    <property type="evidence" value="ECO:0007669"/>
    <property type="project" value="UniProtKB-SubCell"/>
</dbReference>
<keyword evidence="4" id="KW-1003">Cell membrane</keyword>
<dbReference type="PRINTS" id="PR00196">
    <property type="entry name" value="ANNEXIN"/>
</dbReference>
<dbReference type="PROSITE" id="PS00223">
    <property type="entry name" value="ANNEXIN_1"/>
    <property type="match status" value="3"/>
</dbReference>
<evidence type="ECO:0000256" key="12">
    <source>
        <dbReference type="ARBA" id="ARBA00023180"/>
    </source>
</evidence>
<dbReference type="InterPro" id="IPR018252">
    <property type="entry name" value="Annexin_repeat_CS"/>
</dbReference>
<feature type="repeat" description="CSPG" evidence="15">
    <location>
        <begin position="1568"/>
        <end position="1663"/>
    </location>
</feature>
<dbReference type="InterPro" id="IPR002390">
    <property type="entry name" value="ANX3"/>
</dbReference>
<feature type="domain" description="VWFC" evidence="18">
    <location>
        <begin position="321"/>
        <end position="391"/>
    </location>
</feature>
<dbReference type="Gene3D" id="6.20.200.20">
    <property type="match status" value="4"/>
</dbReference>
<keyword evidence="11 17" id="KW-0472">Membrane</keyword>
<dbReference type="FunFam" id="1.10.220.10:FF:000002">
    <property type="entry name" value="Annexin"/>
    <property type="match status" value="1"/>
</dbReference>
<evidence type="ECO:0000259" key="18">
    <source>
        <dbReference type="PROSITE" id="PS50184"/>
    </source>
</evidence>
<dbReference type="GO" id="GO:0048513">
    <property type="term" value="P:animal organ development"/>
    <property type="evidence" value="ECO:0007669"/>
    <property type="project" value="UniProtKB-ARBA"/>
</dbReference>
<dbReference type="FunFam" id="2.60.40.2030:FF:000005">
    <property type="entry name" value="Extracellular matrix protein FRAS1 isoform 1"/>
    <property type="match status" value="1"/>
</dbReference>
<feature type="repeat" description="CSPG" evidence="15">
    <location>
        <begin position="1076"/>
        <end position="1171"/>
    </location>
</feature>
<feature type="repeat" description="CSPG" evidence="15">
    <location>
        <begin position="1684"/>
        <end position="1784"/>
    </location>
</feature>
<comment type="domain">
    <text evidence="16">A pair of annexin repeats may form one binding site for calcium and phospholipid.</text>
</comment>
<comment type="caution">
    <text evidence="19">The sequence shown here is derived from an EMBL/GenBank/DDBJ whole genome shotgun (WGS) entry which is preliminary data.</text>
</comment>
<comment type="similarity">
    <text evidence="3 16">Belongs to the annexin family.</text>
</comment>
<evidence type="ECO:0000256" key="17">
    <source>
        <dbReference type="SAM" id="Phobius"/>
    </source>
</evidence>
<accession>A0A6B0R1B3</accession>
<dbReference type="FunFam" id="1.10.220.10:FF:000004">
    <property type="entry name" value="Annexin"/>
    <property type="match status" value="1"/>
</dbReference>
<dbReference type="PROSITE" id="PS50184">
    <property type="entry name" value="VWFC_2"/>
    <property type="match status" value="6"/>
</dbReference>
<evidence type="ECO:0000256" key="7">
    <source>
        <dbReference type="ARBA" id="ARBA00022729"/>
    </source>
</evidence>
<feature type="repeat" description="CSPG" evidence="15">
    <location>
        <begin position="1303"/>
        <end position="1412"/>
    </location>
</feature>
<keyword evidence="9 16" id="KW-0106">Calcium</keyword>
<sequence length="4305" mass="475682">MKSHTRVEDADATIWKPDSCQNCRCHGDIVICKPAVCRNPQCAFEKGEVLQIPANQCCPECVPRMPGSCHHEKKIHGHGTAWASSPCSTCSCTHGEVRCAPQPCPPLMCGHQELEFIPEGSCCPVCVGPGKSCSYEGRVFQDGEDWPLSRCAKCVCRNGVAQCFAAQCPPLFCNQDETVIRVPGKCCPQCSSLSCSAAGQVYEHGEQWQENACTTCTCDQGQVRCHKQPCPPLRCEKGQRRARLPGQCCEDCVSPAGSCSHRGLVRYQDDMWKGSACEFCVCNRGQVTCQTAECAKVECAQGEELIHLEGKCCPECISRNGYCVYEENAEFMSSNASKVKRIPEGEKWEDGPCKVCECRGAQITCYEPSCPPCPVATLAQAVKGQCCPDCTSVRCHPDCLTCSQSPDHCDLCQDPTKLLRNGQCVHSCGLGFYQAGALCLACQPQCSTCTSGLECSSCQPPLLMQQGQCVSTCGIGFYQDRHSCAACHESCAACWGPTEKHCLACRDSLHVLREGGCESSCGNGFYNKQGTCSACDQSCKSCGPSSPRCLTCVEKTMLHDGKCISECPGGYYADATGRCKVCHNSCASCSGPTAAHCTACIHPQALRQGHCLPNCGEGFYPDHGVCKACHTSCLTCVGPAHSHCTQCRKPEDGLQFEPLSGANITSGECLSRCRAQFYLEITGLCEACHPSCSACAGMSPHNCTACWPSHMLLDGECLSQCPDGYFNQEGSCTECHPTCRQCHGPLESDCISCHPHVPLTAGSCRARCKEEQFLNLVGYCADCHPLCHHCAANLRDTGSVCLRCQNARNLLLGDRCVPDCPSGYFVERGACKKCHSSCRTCQGRGPFSCSSCDTGRVLSHLGTCSIACFPGHYLDDNRVCQPCNMHCGRCDSQASCTSCRDPSKVLLFGDCQHESCAPQYYLDFSTKTCKECDWSCNACSGPLRTDCLQCMDGYVLQDGACVEQCSASFYRDLGLCKSCESHCLQCQGPRECTRCEEPFLLLEAQCVQECGKGFFADHANHKCTACPKGCLQCSRRDRCHLCDQGFFLKSGLCLSNCVPGFSAHSSNETCAGKIHTPSLHVNGSLTLAIGSMKPLDFFLLNVQDQGGRVEDLLFHVVSAPTNGQLVLSRNGKEAQLDKAGHFSWRDVKEKKVRFVHSREKPRKGYFSLKISDQQFFSEPQLINIQAFSTQAPYVLRNEVLHINRGERGTITTQLLDIRDDDNPQDVVVEVLDPPLHGQLLQTLQSPAAPVYQFRLDELSRGLLQYVHDGSDSTSDITVLQANDGHSFQNILFHVRTVPKNDRGLRLVANSMVWVPEGGMLQITNRILQAEAPGASASEIIYKITQDHPQFGEVVLLVNMPADSPADGGQHLPDGRTATPTSTFTQQDINEGIVWYRHSGVPAQSDSFRFQVSSATEAHAPLESRLFNIAILPHALETPQHFPGSSLHMTAREDGLTVIQPHSLSFVNSERPSRKLIYNITLPLHPNQGIIEHRDQPHSPIQYFSQEDVNQGNIMYRPPTAAPHLQEIRAFSFAGLPESVKFHFTVSDGEHTSPEMALTIHLLRTDQYPPVFQVTAPLLVVSPGGSTSIELRLVVRDMETVPEELLFELRKPPQHGMLIKYTAGSPGPMATGDTFTYEDVEKNVLRYLHDGSSAREDSMEISVTDGLSATTVDVRVEVSPAEARGPRLAAGASLSVTVASKSTAVITRSHLAYVDDSSSDPEIWIQITSLPMYGALLKTSGPEVEELSEISNFTMEDINNKKIRYSAAFETGGHPVTDSFHFSVSDMDHNRLDNQKFTITITPIKDPPPVIAFADLITVDEGGRTPLSFHHFFAAAAEDSFQEDAIIKLSALPQYGCIENTGTGDRFGPGTTSDLEASFPIQDVLENYIYYFQSVHESIEPTHDIFSFYVSDGNSRSEVHSINITIERKNDEPPRMTLRPLGVQLSSGVVISNSSLSLQDLDTPDNELIFVLTKKPGHGHLLWRQTASEPLENGRVLAQGSSFTYQDILAGLVGYTPGGPGVAVDEFQFSLTDGLHTDTGRMEIYIELPTSDIPNLAVNRGLQLSAGSVATITDRHLKVTAPDSDDHQVMYILKEDPGVGRLQMVKRDSLEQISTRGPIQSFTQADISQGLIEYSHGKGESGGNFAFKFDVVDGEGNKLIGQSFSISVSEDKSPPVIITNKGLFLDENSVKKITTLQLSATDQEAEPTELVYRIIREPQLGRLEHTASPGIQISSFTQADLTSGNVQYIHSSETEKHSDAFSFTLSDGVHEVTQTFRITLRPVDDSLPHVQNFGMRVQEGVRKTITEFELKAVDEDTEAESVTFTVVQPPRHGTIERTADGQPFQLTSTFAMEDIYQSRVRYSHDGSNSLRDRFTFTVADGTNPFFIVEEGGKEIITAAPQQFWIDILPVDDGTPRIVTNLGLQWLEYVDGKATNLITKKELLTMDPDTEDLQLVYEITTGPKHGHVENKLQPGRAVATFTQEDVNLGLIRYVLHEEKIHEMMDSFQFLVKDSKPNVVNDNIFHIQWSLISFKYTSYNVSEKAGSVSVTVQRTGNLNQYAIVLCRTEQGTATSSSRVGSQPGQQDYVEYAGQVQFDEREDTKSCTIVINDDNVFEDVESFTVELSMPAYALLGEFTQAKVIINDTEDEPTLEFDKKTYRVNESAGFLFAPIERKGDSSSIVSVICYTVPKSAMGSSLYALESGSDFKSRGMSAESRVIFGPGVTMSTCDVMLIDDSEYEEEEEFEIALTGASDNARIGRMASAKVFIAGPNDASTVSLGNTAFTISEDAGTVKIPVIRHGTDLSTFTSVWCATRPSDPASATPGVDYVPSSRKVEFGPGVTEQYCTLTILDDTQYPVIEGLETFVVFLSSPQGAELTKPFQAVIAINDTFQDVPSMQFAKDLLLVKEKEGVLHVPIIRSGDLSYESSVRCYTQGLSAQVMEDFEERRNADSSRITFLKGEKMKNCTVYIHDDSMFEPEEQFRVYLGRPLGNHWSGARVGKNHMATITISNDEDAPTIEFEEAAYQVREPSGPDATAVLNVKVIRRGDQNRTSKIRCSTRDGSAQSGVDYYPKSRVLKFSPGVDHIFFKVEILSNEDREWHESFSLVLGPDDPVEAVLGDVTTATVTILDQEAAGSLILPAPPIVVTLADYDHVEEVTKEGVKKSPSPGYPLICVTPCDPHFPKYAVMKERCIEAGINQTSVQFSWEVAAPTDGNGARSPFETITDNTPFTSVNHMVLDSIYFSRRFHVRCVAKAVDKVGHVGTPLRSNIVTIGTDSAICHTPVVAGTARGFQAQSFIATLKYLDVKHKEHPNRIHISVQIPHQDGMLPLISTMPLHNLHFLLSESIYRHQHVCSNLVTTRDLRGISEAGFLDDRVHDSMALGPGYDRPFQFDSSVREPKTIQLYKHLNLKSCVWTFDAYYDMTELIDVCGGSVTADFQVRDSAQSFLTVHVPLHVSYIYVTAPRGWASLEHHTEMEFSFFYDTVLWRTGIQTDSVLSARLQIIRIYIREDGRLVIEFKTHAKFRGQFVMEHHTLPDVKSFILTPDHLGGIEFDLQLLWSAQTFDSPYQLWRATSSYNRKDYSGEYTIYLIPCTVQPTQPWVDPGEKPLACTAHAPERFLIPIAFQQTNRPVPVVYSLNTEFQLCNNEKVFLMDPNTSDMSLAEMDYKGAFSKGQILYGRVLWNPEQNLNSAYKLQLEKVYLCTGKDGYVPFFDPTGTIYNEGPQYGCIQPNKHLKHRFLLLDRSQPEVTDKYFHDVPFEAHFASELPDFHVVSSMPGVDGFTLKVDALYKVEAGHQWYLQVIYIIGPDTISGPRVQRSLTAPLRRHRRDLADPSGWLSLDESLIYDNEGDQVKNGTNMKSLNLEMQEPVVAASLSQTGASIGSALAAIMLLLLVSLVACFITRKCQKQRRKPPTGDILEEYPLNTKVDMPKRGADRVEKNVDRQYCTVRNVNILGEAERAYVFRGAKVNIDTQTSYADGLLQVVNEKQVGKRGTIRDYAGFNPSVDAEAIRKAIRGIGTDEKTLISILTERTNAQRQLIAKEYQALCGKELKDDLKGDLSGHFKHLMVALVTPPAVFDAKQLKKSMKGMGTNEDALIEILTTRTSKQMQEIGHAYYTAYKKSLGDEISSETSGNFRKALLILANGRRDESLKVDEQLARKDAQILYNAGEKRWGTDEDAFTDILCLRSFPQLKLTFDEYRNISQKDIEDSIKGELSGHFEDLLLAIVRCARNTPAFLAERLYRALKGAGTDEFTLNRIMVSRSEIDLLDIRAEFKKLSGYSLYSAIKSDTSGDYEITLLKICGGDD</sequence>
<feature type="domain" description="VWFC" evidence="18">
    <location>
        <begin position="131"/>
        <end position="191"/>
    </location>
</feature>
<keyword evidence="6" id="KW-0479">Metal-binding</keyword>
<feature type="domain" description="VWFC" evidence="18">
    <location>
        <begin position="15"/>
        <end position="62"/>
    </location>
</feature>
<dbReference type="Pfam" id="PF03160">
    <property type="entry name" value="Calx-beta"/>
    <property type="match status" value="3"/>
</dbReference>
<dbReference type="GO" id="GO:0004859">
    <property type="term" value="F:phospholipase inhibitor activity"/>
    <property type="evidence" value="ECO:0007669"/>
    <property type="project" value="InterPro"/>
</dbReference>
<feature type="repeat" description="CSPG" evidence="15">
    <location>
        <begin position="1931"/>
        <end position="2031"/>
    </location>
</feature>
<dbReference type="FunFam" id="2.10.220.10:FF:000038">
    <property type="entry name" value="Fraser extracellular matrix complex subunit 1"/>
    <property type="match status" value="1"/>
</dbReference>
<dbReference type="SUPFAM" id="SSF47874">
    <property type="entry name" value="Annexin"/>
    <property type="match status" value="1"/>
</dbReference>
<evidence type="ECO:0000256" key="2">
    <source>
        <dbReference type="ARBA" id="ARBA00005529"/>
    </source>
</evidence>
<keyword evidence="10 17" id="KW-1133">Transmembrane helix</keyword>
<keyword evidence="7" id="KW-0732">Signal</keyword>
<evidence type="ECO:0000256" key="15">
    <source>
        <dbReference type="PROSITE-ProRule" id="PRU01201"/>
    </source>
</evidence>
<dbReference type="GO" id="GO:0005544">
    <property type="term" value="F:calcium-dependent phospholipid binding"/>
    <property type="evidence" value="ECO:0007669"/>
    <property type="project" value="UniProtKB-KW"/>
</dbReference>
<dbReference type="FunFam" id="2.10.220.10:FF:000026">
    <property type="entry name" value="Fraser extracellular matrix complex subunit 1"/>
    <property type="match status" value="1"/>
</dbReference>
<dbReference type="InterPro" id="IPR006212">
    <property type="entry name" value="Furin_repeat"/>
</dbReference>
<dbReference type="InterPro" id="IPR000742">
    <property type="entry name" value="EGF"/>
</dbReference>
<keyword evidence="12" id="KW-0325">Glycoprotein</keyword>
<dbReference type="SMART" id="SM00237">
    <property type="entry name" value="Calx_beta"/>
    <property type="match status" value="5"/>
</dbReference>
<dbReference type="GO" id="GO:0005509">
    <property type="term" value="F:calcium ion binding"/>
    <property type="evidence" value="ECO:0007669"/>
    <property type="project" value="InterPro"/>
</dbReference>
<evidence type="ECO:0000313" key="19">
    <source>
        <dbReference type="EMBL" id="MXQ83615.1"/>
    </source>
</evidence>
<feature type="repeat" description="CSPG" evidence="15">
    <location>
        <begin position="2052"/>
        <end position="2151"/>
    </location>
</feature>
<feature type="repeat" description="CSPG" evidence="15">
    <location>
        <begin position="2413"/>
        <end position="2510"/>
    </location>
</feature>
<reference evidence="19" key="1">
    <citation type="submission" date="2019-10" db="EMBL/GenBank/DDBJ databases">
        <title>The sequence and de novo assembly of the wild yak genome.</title>
        <authorList>
            <person name="Liu Y."/>
        </authorList>
    </citation>
    <scope>NUCLEOTIDE SEQUENCE [LARGE SCALE GENOMIC DNA]</scope>
    <source>
        <strain evidence="19">WY2019</strain>
    </source>
</reference>
<dbReference type="SUPFAM" id="SSF57184">
    <property type="entry name" value="Growth factor receptor domain"/>
    <property type="match status" value="5"/>
</dbReference>
<feature type="domain" description="VWFC" evidence="18">
    <location>
        <begin position="67"/>
        <end position="127"/>
    </location>
</feature>
<dbReference type="InterPro" id="IPR039005">
    <property type="entry name" value="CSPG_rpt"/>
</dbReference>
<dbReference type="SMART" id="SM00335">
    <property type="entry name" value="ANX"/>
    <property type="match status" value="4"/>
</dbReference>
<feature type="domain" description="VWFC" evidence="18">
    <location>
        <begin position="257"/>
        <end position="317"/>
    </location>
</feature>
<dbReference type="PROSITE" id="PS51854">
    <property type="entry name" value="CSPG"/>
    <property type="match status" value="12"/>
</dbReference>
<keyword evidence="8 16" id="KW-0677">Repeat</keyword>
<dbReference type="InterPro" id="IPR009030">
    <property type="entry name" value="Growth_fac_rcpt_cys_sf"/>
</dbReference>
<dbReference type="GO" id="GO:0042584">
    <property type="term" value="C:chromaffin granule membrane"/>
    <property type="evidence" value="ECO:0007669"/>
    <property type="project" value="UniProtKB-ARBA"/>
</dbReference>
<dbReference type="CDD" id="cd00064">
    <property type="entry name" value="FU"/>
    <property type="match status" value="11"/>
</dbReference>
<dbReference type="InterPro" id="IPR051561">
    <property type="entry name" value="FRAS1_ECM"/>
</dbReference>
<dbReference type="EMBL" id="VBQZ03000017">
    <property type="protein sequence ID" value="MXQ83615.1"/>
    <property type="molecule type" value="Genomic_DNA"/>
</dbReference>
<dbReference type="InterPro" id="IPR018502">
    <property type="entry name" value="Annexin_repeat"/>
</dbReference>
<dbReference type="SUPFAM" id="SSF141072">
    <property type="entry name" value="CalX-like"/>
    <property type="match status" value="5"/>
</dbReference>
<dbReference type="FunFam" id="1.10.220.10:FF:000003">
    <property type="entry name" value="Annexin"/>
    <property type="match status" value="1"/>
</dbReference>
<feature type="repeat" description="CSPG" evidence="15">
    <location>
        <begin position="1437"/>
        <end position="1535"/>
    </location>
</feature>
<dbReference type="InterPro" id="IPR037104">
    <property type="entry name" value="Annexin_sf"/>
</dbReference>
<dbReference type="SMART" id="SM00214">
    <property type="entry name" value="VWC"/>
    <property type="match status" value="6"/>
</dbReference>
<proteinExistence type="inferred from homology"/>
<evidence type="ECO:0000256" key="13">
    <source>
        <dbReference type="ARBA" id="ARBA00023216"/>
    </source>
</evidence>
<dbReference type="PROSITE" id="PS01208">
    <property type="entry name" value="VWFC_1"/>
    <property type="match status" value="2"/>
</dbReference>
<feature type="transmembrane region" description="Helical" evidence="17">
    <location>
        <begin position="3880"/>
        <end position="3900"/>
    </location>
</feature>
<evidence type="ECO:0000256" key="16">
    <source>
        <dbReference type="RuleBase" id="RU003540"/>
    </source>
</evidence>
<dbReference type="SMART" id="SM00215">
    <property type="entry name" value="VWC_out"/>
    <property type="match status" value="3"/>
</dbReference>
<evidence type="ECO:0000256" key="11">
    <source>
        <dbReference type="ARBA" id="ARBA00023136"/>
    </source>
</evidence>
<dbReference type="SMART" id="SM00261">
    <property type="entry name" value="FU"/>
    <property type="match status" value="14"/>
</dbReference>
<dbReference type="Gene3D" id="2.10.220.10">
    <property type="entry name" value="Hormone Receptor, Insulin-like Growth Factor Receptor 1, Chain A, domain 2"/>
    <property type="match status" value="8"/>
</dbReference>
<dbReference type="SMART" id="SM00181">
    <property type="entry name" value="EGF"/>
    <property type="match status" value="11"/>
</dbReference>
<dbReference type="FunFam" id="1.10.220.10:FF:000001">
    <property type="entry name" value="Annexin"/>
    <property type="match status" value="1"/>
</dbReference>
<dbReference type="GO" id="GO:0007154">
    <property type="term" value="P:cell communication"/>
    <property type="evidence" value="ECO:0007669"/>
    <property type="project" value="InterPro"/>
</dbReference>
<feature type="repeat" description="CSPG" evidence="15">
    <location>
        <begin position="2173"/>
        <end position="2265"/>
    </location>
</feature>
<evidence type="ECO:0000256" key="5">
    <source>
        <dbReference type="ARBA" id="ARBA00022692"/>
    </source>
</evidence>
<evidence type="ECO:0000313" key="20">
    <source>
        <dbReference type="Proteomes" id="UP000322234"/>
    </source>
</evidence>
<dbReference type="GO" id="GO:0009653">
    <property type="term" value="P:anatomical structure morphogenesis"/>
    <property type="evidence" value="ECO:0007669"/>
    <property type="project" value="TreeGrafter"/>
</dbReference>
<dbReference type="InterPro" id="IPR001007">
    <property type="entry name" value="VWF_dom"/>
</dbReference>
<comment type="subcellular location">
    <subcellularLocation>
        <location evidence="1">Cell membrane</location>
        <topology evidence="1">Single-pass type I membrane protein</topology>
    </subcellularLocation>
</comment>
<feature type="domain" description="VWFC" evidence="18">
    <location>
        <begin position="193"/>
        <end position="253"/>
    </location>
</feature>
<dbReference type="Pfam" id="PF00191">
    <property type="entry name" value="Annexin"/>
    <property type="match status" value="4"/>
</dbReference>
<keyword evidence="5 17" id="KW-0812">Transmembrane</keyword>
<dbReference type="Gene3D" id="2.60.40.2030">
    <property type="match status" value="5"/>
</dbReference>
<dbReference type="Pfam" id="PF16184">
    <property type="entry name" value="Cadherin_3"/>
    <property type="match status" value="11"/>
</dbReference>
<dbReference type="Gene3D" id="1.10.220.10">
    <property type="entry name" value="Annexin"/>
    <property type="match status" value="4"/>
</dbReference>
<evidence type="ECO:0000256" key="1">
    <source>
        <dbReference type="ARBA" id="ARBA00004251"/>
    </source>
</evidence>
<dbReference type="InterPro" id="IPR001464">
    <property type="entry name" value="Annexin"/>
</dbReference>
<keyword evidence="20" id="KW-1185">Reference proteome</keyword>
<dbReference type="FunFam" id="2.60.40.2030:FF:000003">
    <property type="entry name" value="Fraser extracellular matrix complex subunit 1"/>
    <property type="match status" value="1"/>
</dbReference>
<dbReference type="PRINTS" id="PR00199">
    <property type="entry name" value="ANNEXINIII"/>
</dbReference>
<evidence type="ECO:0000256" key="8">
    <source>
        <dbReference type="ARBA" id="ARBA00022737"/>
    </source>
</evidence>
<evidence type="ECO:0000256" key="9">
    <source>
        <dbReference type="ARBA" id="ARBA00022837"/>
    </source>
</evidence>
<gene>
    <name evidence="19" type="ORF">E5288_WYG014761</name>
</gene>
<dbReference type="GO" id="GO:0048731">
    <property type="term" value="P:system development"/>
    <property type="evidence" value="ECO:0007669"/>
    <property type="project" value="UniProtKB-ARBA"/>
</dbReference>
<dbReference type="FunFam" id="2.60.40.2030:FF:000006">
    <property type="entry name" value="Fraser extracellular matrix complex subunit 1"/>
    <property type="match status" value="1"/>
</dbReference>
<feature type="repeat" description="CSPG" evidence="15">
    <location>
        <begin position="1807"/>
        <end position="1910"/>
    </location>
</feature>
<dbReference type="InterPro" id="IPR003644">
    <property type="entry name" value="Calx_beta"/>
</dbReference>
<evidence type="ECO:0000256" key="6">
    <source>
        <dbReference type="ARBA" id="ARBA00022723"/>
    </source>
</evidence>
<dbReference type="InterPro" id="IPR038081">
    <property type="entry name" value="CalX-like_sf"/>
</dbReference>
<feature type="repeat" description="CSPG" evidence="15">
    <location>
        <begin position="1191"/>
        <end position="1282"/>
    </location>
</feature>
<dbReference type="FunFam" id="2.60.40.2030:FF:000010">
    <property type="entry name" value="Fraser extracellular matrix complex subunit 1"/>
    <property type="match status" value="1"/>
</dbReference>
<dbReference type="PROSITE" id="PS51897">
    <property type="entry name" value="ANNEXIN_2"/>
    <property type="match status" value="4"/>
</dbReference>
<evidence type="ECO:0000256" key="10">
    <source>
        <dbReference type="ARBA" id="ARBA00022989"/>
    </source>
</evidence>
<dbReference type="Proteomes" id="UP000322234">
    <property type="component" value="Unassembled WGS sequence"/>
</dbReference>
<organism evidence="19 20">
    <name type="scientific">Bos mutus</name>
    <name type="common">wild yak</name>
    <dbReference type="NCBI Taxonomy" id="72004"/>
    <lineage>
        <taxon>Eukaryota</taxon>
        <taxon>Metazoa</taxon>
        <taxon>Chordata</taxon>
        <taxon>Craniata</taxon>
        <taxon>Vertebrata</taxon>
        <taxon>Euteleostomi</taxon>
        <taxon>Mammalia</taxon>
        <taxon>Eutheria</taxon>
        <taxon>Laurasiatheria</taxon>
        <taxon>Artiodactyla</taxon>
        <taxon>Ruminantia</taxon>
        <taxon>Pecora</taxon>
        <taxon>Bovidae</taxon>
        <taxon>Bovinae</taxon>
        <taxon>Bos</taxon>
    </lineage>
</organism>
<dbReference type="PANTHER" id="PTHR45739:SF1">
    <property type="entry name" value="EXTRACELLULAR MATRIX ORGANIZING PROTEIN FRAS1"/>
    <property type="match status" value="1"/>
</dbReference>
<evidence type="ECO:0000256" key="14">
    <source>
        <dbReference type="ARBA" id="ARBA00023302"/>
    </source>
</evidence>
<evidence type="ECO:0000256" key="4">
    <source>
        <dbReference type="ARBA" id="ARBA00022475"/>
    </source>
</evidence>